<protein>
    <submittedName>
        <fullName evidence="1">Uncharacterized protein</fullName>
    </submittedName>
</protein>
<reference evidence="1 2" key="1">
    <citation type="journal article" date="2023" name="ACS Omega">
        <title>Identification of the Neoaspergillic Acid Biosynthesis Gene Cluster by Establishing an In Vitro CRISPR-Ribonucleoprotein Genetic System in Aspergillus melleus.</title>
        <authorList>
            <person name="Yuan B."/>
            <person name="Grau M.F."/>
            <person name="Murata R.M."/>
            <person name="Torok T."/>
            <person name="Venkateswaran K."/>
            <person name="Stajich J.E."/>
            <person name="Wang C.C.C."/>
        </authorList>
    </citation>
    <scope>NUCLEOTIDE SEQUENCE [LARGE SCALE GENOMIC DNA]</scope>
    <source>
        <strain evidence="1 2">IMV 1140</strain>
    </source>
</reference>
<comment type="caution">
    <text evidence="1">The sequence shown here is derived from an EMBL/GenBank/DDBJ whole genome shotgun (WGS) entry which is preliminary data.</text>
</comment>
<dbReference type="EMBL" id="JAOPJF010000006">
    <property type="protein sequence ID" value="KAK1148727.1"/>
    <property type="molecule type" value="Genomic_DNA"/>
</dbReference>
<proteinExistence type="predicted"/>
<accession>A0ACC3BDK3</accession>
<gene>
    <name evidence="1" type="ORF">N8T08_008612</name>
</gene>
<name>A0ACC3BDK3_9EURO</name>
<keyword evidence="2" id="KW-1185">Reference proteome</keyword>
<evidence type="ECO:0000313" key="2">
    <source>
        <dbReference type="Proteomes" id="UP001177260"/>
    </source>
</evidence>
<organism evidence="1 2">
    <name type="scientific">Aspergillus melleus</name>
    <dbReference type="NCBI Taxonomy" id="138277"/>
    <lineage>
        <taxon>Eukaryota</taxon>
        <taxon>Fungi</taxon>
        <taxon>Dikarya</taxon>
        <taxon>Ascomycota</taxon>
        <taxon>Pezizomycotina</taxon>
        <taxon>Eurotiomycetes</taxon>
        <taxon>Eurotiomycetidae</taxon>
        <taxon>Eurotiales</taxon>
        <taxon>Aspergillaceae</taxon>
        <taxon>Aspergillus</taxon>
        <taxon>Aspergillus subgen. Circumdati</taxon>
    </lineage>
</organism>
<evidence type="ECO:0000313" key="1">
    <source>
        <dbReference type="EMBL" id="KAK1148727.1"/>
    </source>
</evidence>
<dbReference type="Proteomes" id="UP001177260">
    <property type="component" value="Unassembled WGS sequence"/>
</dbReference>
<sequence>MGDAKESSDYLTAEAEADEATFQQPSSSYTPTNGDLSKPYSKIVRLDEDADPLDPQNWPVKKKIYTAVLLGLATMIAALTSSIFSMTIPPLMVIYGISREVGTLGVSLYVLGFATGPIIWAPFSEIKGRRVPFLLAMFGFTVFAFATAVSKDLQSIFICRFFTGFFGAGPLTLSGAVYGDILAPQIRGAGMVGFCLMVFVGPLLAPTIGGFIIMNDSLGWRWTQYIPGILGGASFVSLLLFHDESYVPVLLSQKAARLRHETKDWSIHAEHDELDISLNSIFHNYLALPLKMLALDPIILCMCTFGAFVYGLLYLFLTAYPIIFQQIHGMTPGVGGLPFIGVVVGQLLAGVVMFLGSPRMARQIKANSGQMVPEWLLPMAIPGSVAFSAGLFWLGWTGYRSDFHWIVPTASGLLTGFGLLGMFLPSIAYVSEARRKRAASAIAAHTFLRSLAGAIFPLFATYMFDGLGVEWACTLLGCVAALLIPMPIIFYIYGAKIRARKLEFVSSLANPYYLSHLAVNYPNLLGISRTSEENDLNNDTVDPEAQAFAAYLAYLYSYWKTPEYAQFLTHPGATLRALRLLQEDTFRRDIIRPDVIEGLAGVGLGINQDGATAEAGEQQEGEQAQETQENQGQAGEKTVKT</sequence>